<dbReference type="AlphaFoldDB" id="A0A923J2Y9"/>
<dbReference type="GO" id="GO:0016787">
    <property type="term" value="F:hydrolase activity"/>
    <property type="evidence" value="ECO:0007669"/>
    <property type="project" value="UniProtKB-ARBA"/>
</dbReference>
<dbReference type="Pfam" id="PF01663">
    <property type="entry name" value="Phosphodiest"/>
    <property type="match status" value="1"/>
</dbReference>
<evidence type="ECO:0000313" key="1">
    <source>
        <dbReference type="EMBL" id="MBC2399353.1"/>
    </source>
</evidence>
<dbReference type="Proteomes" id="UP000563151">
    <property type="component" value="Unassembled WGS sequence"/>
</dbReference>
<protein>
    <submittedName>
        <fullName evidence="1">Alkaline phosphatase family protein</fullName>
    </submittedName>
</protein>
<dbReference type="PANTHER" id="PTHR10151:SF120">
    <property type="entry name" value="BIS(5'-ADENOSYL)-TRIPHOSPHATASE"/>
    <property type="match status" value="1"/>
</dbReference>
<sequence length="428" mass="49292">MDKKYTIIISFDAIDKKDFETLKEMPNFKYLIQNGAYCSNVETIYPSLTYPAHTTIVTGKYPKNHGIINNVLLQPEKECPDWFWYRKYIKGSTLYDLAKEKGLKTAALLWPVTAKANIDYNMPEIFPNRPWENQILTSFCSGSKLFQLIVNNKFKHLRKGLLQPHLDNFVTESALYLIKYKKPNLILIHLTDVDYFKHHYGCNDNRVKEALKRHDLRLGQIISLLNENKILNKSTIIVLGDHSFLDADYVIKLNKLFIQKGLISLDNKGKIKDWSVFMNYCDGSAYIYLKDSKNIKLGEKVIHELKNFSIKNNNCIAKILTKKEAINCGADENCFLMLEAKKGYYFVNSIYGNAIEKIDDKFHKATHGYCPKIKDYNTLFFVSGPKIKKNFQIKSMHLVDEGPTIANIIGVDLGKVDGNAINEIFIKK</sequence>
<dbReference type="RefSeq" id="WP_111947797.1">
    <property type="nucleotide sequence ID" value="NZ_JAAZWO010000026.1"/>
</dbReference>
<dbReference type="EMBL" id="JAAZWO010000026">
    <property type="protein sequence ID" value="MBC2399353.1"/>
    <property type="molecule type" value="Genomic_DNA"/>
</dbReference>
<accession>A0A923J2Y9</accession>
<dbReference type="InterPro" id="IPR002591">
    <property type="entry name" value="Phosphodiest/P_Trfase"/>
</dbReference>
<keyword evidence="2" id="KW-1185">Reference proteome</keyword>
<comment type="caution">
    <text evidence="1">The sequence shown here is derived from an EMBL/GenBank/DDBJ whole genome shotgun (WGS) entry which is preliminary data.</text>
</comment>
<dbReference type="CDD" id="cd16018">
    <property type="entry name" value="Enpp"/>
    <property type="match status" value="1"/>
</dbReference>
<evidence type="ECO:0000313" key="2">
    <source>
        <dbReference type="Proteomes" id="UP000563151"/>
    </source>
</evidence>
<dbReference type="PANTHER" id="PTHR10151">
    <property type="entry name" value="ECTONUCLEOTIDE PYROPHOSPHATASE/PHOSPHODIESTERASE"/>
    <property type="match status" value="1"/>
</dbReference>
<organism evidence="1 2">
    <name type="scientific">Clostridium tetanomorphum</name>
    <dbReference type="NCBI Taxonomy" id="1553"/>
    <lineage>
        <taxon>Bacteria</taxon>
        <taxon>Bacillati</taxon>
        <taxon>Bacillota</taxon>
        <taxon>Clostridia</taxon>
        <taxon>Eubacteriales</taxon>
        <taxon>Clostridiaceae</taxon>
        <taxon>Clostridium</taxon>
    </lineage>
</organism>
<name>A0A923J2Y9_CLOTT</name>
<reference evidence="1 2" key="1">
    <citation type="submission" date="2020-04" db="EMBL/GenBank/DDBJ databases">
        <title>Genomic insights into acetone-butanol-ethanol (ABE) fermentation by sequencing solventogenic clostridia strains.</title>
        <authorList>
            <person name="Brown S."/>
        </authorList>
    </citation>
    <scope>NUCLEOTIDE SEQUENCE [LARGE SCALE GENOMIC DNA]</scope>
    <source>
        <strain evidence="1 2">DJ011</strain>
    </source>
</reference>
<gene>
    <name evidence="1" type="ORF">HGG79_16475</name>
</gene>
<dbReference type="SUPFAM" id="SSF53649">
    <property type="entry name" value="Alkaline phosphatase-like"/>
    <property type="match status" value="1"/>
</dbReference>
<proteinExistence type="predicted"/>
<dbReference type="Gene3D" id="3.40.720.10">
    <property type="entry name" value="Alkaline Phosphatase, subunit A"/>
    <property type="match status" value="1"/>
</dbReference>
<dbReference type="InterPro" id="IPR017850">
    <property type="entry name" value="Alkaline_phosphatase_core_sf"/>
</dbReference>